<protein>
    <recommendedName>
        <fullName evidence="2">DUF6797 domain-containing protein</fullName>
    </recommendedName>
</protein>
<reference evidence="4" key="1">
    <citation type="submission" date="2020-05" db="EMBL/GenBank/DDBJ databases">
        <title>Frigoriglobus tundricola gen. nov., sp. nov., a psychrotolerant cellulolytic planctomycete of the family Gemmataceae with two divergent copies of 16S rRNA gene.</title>
        <authorList>
            <person name="Kulichevskaya I.S."/>
            <person name="Ivanova A.A."/>
            <person name="Naumoff D.G."/>
            <person name="Beletsky A.V."/>
            <person name="Rijpstra W.I.C."/>
            <person name="Sinninghe Damste J.S."/>
            <person name="Mardanov A.V."/>
            <person name="Ravin N.V."/>
            <person name="Dedysh S.N."/>
        </authorList>
    </citation>
    <scope>NUCLEOTIDE SEQUENCE [LARGE SCALE GENOMIC DNA]</scope>
    <source>
        <strain evidence="4">PL17</strain>
    </source>
</reference>
<accession>A0A6M5YF44</accession>
<dbReference type="PANTHER" id="PTHR33546">
    <property type="entry name" value="LARGE, MULTIFUNCTIONAL SECRETED PROTEIN-RELATED"/>
    <property type="match status" value="1"/>
</dbReference>
<sequence length="811" mass="88311">MLHSPYDSDSRCRMLPSLLIFVLSAPPSELPVAPPPRPAGLGLLPGADPSLADWTPRPALGYHEPWERMTDKDWTDARFRLMDTGPFLDCTMRYPLGTGQETVYKATVVKLGAKGDAGAVFDRCTMRLAAAWTGGFLNHSDRRFGLLNTPTPKGERVFAAPGGPGWADPDGKGDRKGARPTAPLPNEWTKYRGLYLNGSQTILQYTVGKAAVLERISVEEIAGVRAVVRTLLVAPRDKPETLAVGSLGQPADAEVRLKDVQIIDVSRAKNGFTILAAKADPRQAHLHHAGGGVVRLTFAASKVPIVARVVYADSDEIDHPAFRAALQGLPAPEDLTQLTKGGAKRWGEPIVTRLERGGADGPFAVDTVTIPYKNRFNALFFCTGLDFLPDGRIAVCTCHGDVWLVSVNEKEGTCSWQRYATGLYHPLGLKVVDGKVIVLERGQLTRLHDLNSDGEADFYECVNNDWHTGGGEHSYDTCLETDPHGNFYFFKTGDTDTPTGGCLMRVSKDGTRSEIFSTGFRHPIGLGMSPGGVLTGADQEGNWMPATRIDEYKKGGFYGDMRAHHRPAPPATFDPPLCWLPREVDNSAGGQVWVPQDATAWGALAGRPLHFSYGRCKAFVLLRQHCEHPKGANGEPLPDMSQGGVVPLGVSFLSGVCRGRFHDGDLYACGLNGWQTAAQADGCLQRVRPTGKPFDLPTATEVRGNTIRFTFSRPLDPKAAARSENYRAAWWNYRWSGDYGSKRWKVSDPKVEGQDDVPVRSVKLSADGRTLDVTFDALKPVMQMTVGYNVKAADGKPVVGAVYLTIHTLNP</sequence>
<dbReference type="EMBL" id="CP053452">
    <property type="protein sequence ID" value="QJW92598.1"/>
    <property type="molecule type" value="Genomic_DNA"/>
</dbReference>
<feature type="region of interest" description="Disordered" evidence="1">
    <location>
        <begin position="156"/>
        <end position="184"/>
    </location>
</feature>
<dbReference type="Pfam" id="PF20601">
    <property type="entry name" value="DUF6797"/>
    <property type="match status" value="1"/>
</dbReference>
<dbReference type="Gene3D" id="2.120.10.30">
    <property type="entry name" value="TolB, C-terminal domain"/>
    <property type="match status" value="1"/>
</dbReference>
<evidence type="ECO:0000259" key="2">
    <source>
        <dbReference type="Pfam" id="PF20601"/>
    </source>
</evidence>
<dbReference type="Proteomes" id="UP000503447">
    <property type="component" value="Chromosome"/>
</dbReference>
<proteinExistence type="predicted"/>
<evidence type="ECO:0000256" key="1">
    <source>
        <dbReference type="SAM" id="MobiDB-lite"/>
    </source>
</evidence>
<name>A0A6M5YF44_9BACT</name>
<dbReference type="InterPro" id="IPR011042">
    <property type="entry name" value="6-blade_b-propeller_TolB-like"/>
</dbReference>
<dbReference type="KEGG" id="ftj:FTUN_0095"/>
<dbReference type="RefSeq" id="WP_171468961.1">
    <property type="nucleotide sequence ID" value="NZ_CP053452.2"/>
</dbReference>
<gene>
    <name evidence="3" type="ORF">FTUN_0095</name>
</gene>
<dbReference type="AlphaFoldDB" id="A0A6M5YF44"/>
<dbReference type="InterPro" id="IPR046476">
    <property type="entry name" value="DUF6797"/>
</dbReference>
<feature type="domain" description="DUF6797" evidence="2">
    <location>
        <begin position="119"/>
        <end position="214"/>
    </location>
</feature>
<dbReference type="SUPFAM" id="SSF50952">
    <property type="entry name" value="Soluble quinoprotein glucose dehydrogenase"/>
    <property type="match status" value="1"/>
</dbReference>
<dbReference type="PANTHER" id="PTHR33546:SF1">
    <property type="entry name" value="LARGE, MULTIFUNCTIONAL SECRETED PROTEIN"/>
    <property type="match status" value="1"/>
</dbReference>
<dbReference type="InterPro" id="IPR011041">
    <property type="entry name" value="Quinoprot_gluc/sorb_DH_b-prop"/>
</dbReference>
<organism evidence="3 4">
    <name type="scientific">Frigoriglobus tundricola</name>
    <dbReference type="NCBI Taxonomy" id="2774151"/>
    <lineage>
        <taxon>Bacteria</taxon>
        <taxon>Pseudomonadati</taxon>
        <taxon>Planctomycetota</taxon>
        <taxon>Planctomycetia</taxon>
        <taxon>Gemmatales</taxon>
        <taxon>Gemmataceae</taxon>
        <taxon>Frigoriglobus</taxon>
    </lineage>
</organism>
<evidence type="ECO:0000313" key="3">
    <source>
        <dbReference type="EMBL" id="QJW92598.1"/>
    </source>
</evidence>
<evidence type="ECO:0000313" key="4">
    <source>
        <dbReference type="Proteomes" id="UP000503447"/>
    </source>
</evidence>
<keyword evidence="4" id="KW-1185">Reference proteome</keyword>